<evidence type="ECO:0000313" key="2">
    <source>
        <dbReference type="EMBL" id="KAK3034929.1"/>
    </source>
</evidence>
<comment type="caution">
    <text evidence="2">The sequence shown here is derived from an EMBL/GenBank/DDBJ whole genome shotgun (WGS) entry which is preliminary data.</text>
</comment>
<keyword evidence="3" id="KW-1185">Reference proteome</keyword>
<organism evidence="2 3">
    <name type="scientific">Escallonia herrerae</name>
    <dbReference type="NCBI Taxonomy" id="1293975"/>
    <lineage>
        <taxon>Eukaryota</taxon>
        <taxon>Viridiplantae</taxon>
        <taxon>Streptophyta</taxon>
        <taxon>Embryophyta</taxon>
        <taxon>Tracheophyta</taxon>
        <taxon>Spermatophyta</taxon>
        <taxon>Magnoliopsida</taxon>
        <taxon>eudicotyledons</taxon>
        <taxon>Gunneridae</taxon>
        <taxon>Pentapetalae</taxon>
        <taxon>asterids</taxon>
        <taxon>campanulids</taxon>
        <taxon>Escalloniales</taxon>
        <taxon>Escalloniaceae</taxon>
        <taxon>Escallonia</taxon>
    </lineage>
</organism>
<dbReference type="AlphaFoldDB" id="A0AA88WX26"/>
<evidence type="ECO:0000313" key="3">
    <source>
        <dbReference type="Proteomes" id="UP001188597"/>
    </source>
</evidence>
<gene>
    <name evidence="2" type="ORF">RJ639_032329</name>
</gene>
<feature type="region of interest" description="Disordered" evidence="1">
    <location>
        <begin position="82"/>
        <end position="101"/>
    </location>
</feature>
<evidence type="ECO:0000256" key="1">
    <source>
        <dbReference type="SAM" id="MobiDB-lite"/>
    </source>
</evidence>
<protein>
    <submittedName>
        <fullName evidence="2">Uncharacterized protein</fullName>
    </submittedName>
</protein>
<sequence length="255" mass="28814">MALEINFHCQNLEQWTSITDLKNTTLAVDASTRLVGYRSRYELSSPERVASRSPSRVGMLPLPVVGEWVSAWQEPIAEHLQDVSQQRHTDASQQRRTASSCPRLPVQPRLCPACIIRETHKLTLLAKGRNKKDIVKNFTYRRQVLAASQCIELGFNFSGISLPFQVRDVVCLESIMNPSETIARGIIQSTDPSIQVGGKNLGRIVAVKKDERLIRSYEFHRTIYDTYRATVAWPCPYLNKRICSAILDFALEPSA</sequence>
<reference evidence="2" key="1">
    <citation type="submission" date="2022-12" db="EMBL/GenBank/DDBJ databases">
        <title>Draft genome assemblies for two species of Escallonia (Escalloniales).</title>
        <authorList>
            <person name="Chanderbali A."/>
            <person name="Dervinis C."/>
            <person name="Anghel I."/>
            <person name="Soltis D."/>
            <person name="Soltis P."/>
            <person name="Zapata F."/>
        </authorList>
    </citation>
    <scope>NUCLEOTIDE SEQUENCE</scope>
    <source>
        <strain evidence="2">UCBG64.0493</strain>
        <tissue evidence="2">Leaf</tissue>
    </source>
</reference>
<accession>A0AA88WX26</accession>
<feature type="compositionally biased region" description="Polar residues" evidence="1">
    <location>
        <begin position="91"/>
        <end position="100"/>
    </location>
</feature>
<name>A0AA88WX26_9ASTE</name>
<dbReference type="Proteomes" id="UP001188597">
    <property type="component" value="Unassembled WGS sequence"/>
</dbReference>
<proteinExistence type="predicted"/>
<dbReference type="EMBL" id="JAVXUP010000187">
    <property type="protein sequence ID" value="KAK3034929.1"/>
    <property type="molecule type" value="Genomic_DNA"/>
</dbReference>